<comment type="caution">
    <text evidence="1">The sequence shown here is derived from an EMBL/GenBank/DDBJ whole genome shotgun (WGS) entry which is preliminary data.</text>
</comment>
<sequence length="123" mass="13143">MPRWCLLITFSILVPTFGGKYEKCRMLKNYEGLTKTLKTATAGICGEGQNKYLKFELDPNPLTAQMALDCLQGTSSTHFAALSVNNVIQASAQDSSVVPGVDILTAMTAELPYATSAPGGLPQ</sequence>
<proteinExistence type="predicted"/>
<organism evidence="1 2">
    <name type="scientific">Cylicocyclus nassatus</name>
    <name type="common">Nematode worm</name>
    <dbReference type="NCBI Taxonomy" id="53992"/>
    <lineage>
        <taxon>Eukaryota</taxon>
        <taxon>Metazoa</taxon>
        <taxon>Ecdysozoa</taxon>
        <taxon>Nematoda</taxon>
        <taxon>Chromadorea</taxon>
        <taxon>Rhabditida</taxon>
        <taxon>Rhabditina</taxon>
        <taxon>Rhabditomorpha</taxon>
        <taxon>Strongyloidea</taxon>
        <taxon>Strongylidae</taxon>
        <taxon>Cylicocyclus</taxon>
    </lineage>
</organism>
<dbReference type="AlphaFoldDB" id="A0AA36M4U7"/>
<gene>
    <name evidence="1" type="ORF">CYNAS_LOCUS9904</name>
</gene>
<reference evidence="1" key="1">
    <citation type="submission" date="2023-07" db="EMBL/GenBank/DDBJ databases">
        <authorList>
            <consortium name="CYATHOMIX"/>
        </authorList>
    </citation>
    <scope>NUCLEOTIDE SEQUENCE</scope>
    <source>
        <strain evidence="1">N/A</strain>
    </source>
</reference>
<keyword evidence="2" id="KW-1185">Reference proteome</keyword>
<protein>
    <submittedName>
        <fullName evidence="1">Uncharacterized protein</fullName>
    </submittedName>
</protein>
<evidence type="ECO:0000313" key="1">
    <source>
        <dbReference type="EMBL" id="CAJ0597921.1"/>
    </source>
</evidence>
<accession>A0AA36M4U7</accession>
<name>A0AA36M4U7_CYLNA</name>
<dbReference type="Proteomes" id="UP001176961">
    <property type="component" value="Unassembled WGS sequence"/>
</dbReference>
<evidence type="ECO:0000313" key="2">
    <source>
        <dbReference type="Proteomes" id="UP001176961"/>
    </source>
</evidence>
<dbReference type="EMBL" id="CATQJL010000223">
    <property type="protein sequence ID" value="CAJ0597921.1"/>
    <property type="molecule type" value="Genomic_DNA"/>
</dbReference>